<organism evidence="2">
    <name type="scientific">Androctonus bicolor</name>
    <dbReference type="NCBI Taxonomy" id="748906"/>
    <lineage>
        <taxon>Eukaryota</taxon>
        <taxon>Metazoa</taxon>
        <taxon>Ecdysozoa</taxon>
        <taxon>Arthropoda</taxon>
        <taxon>Chelicerata</taxon>
        <taxon>Arachnida</taxon>
        <taxon>Scorpiones</taxon>
        <taxon>Buthida</taxon>
        <taxon>Buthoidea</taxon>
        <taxon>Buthidae</taxon>
        <taxon>Androctonus</taxon>
    </lineage>
</organism>
<keyword evidence="2" id="KW-0406">Ion transport</keyword>
<reference evidence="2" key="1">
    <citation type="journal article" date="2015" name="J. Proteomics">
        <title>Unique diversity of the venom peptides from the scorpion Androctonus bicolor revealed by transcriptomic and proteomic analysis.</title>
        <authorList>
            <person name="Zhang L."/>
            <person name="Shi W."/>
            <person name="Zeng X.C."/>
            <person name="Ge F."/>
            <person name="Yang M."/>
            <person name="Nie Y."/>
            <person name="Bao A."/>
            <person name="Wu S."/>
            <person name="E G."/>
        </authorList>
    </citation>
    <scope>NUCLEOTIDE SEQUENCE</scope>
</reference>
<keyword evidence="2" id="KW-0813">Transport</keyword>
<feature type="signal peptide" evidence="1">
    <location>
        <begin position="1"/>
        <end position="26"/>
    </location>
</feature>
<sequence length="75" mass="8560">MNRIGKITVMFLALISTIAIISETRIQPPLCNPMFCAGWCRNTYKKHGECRSDECVCTERVSTSIKKPKTKQLIR</sequence>
<accession>A0A0K0LBX9</accession>
<feature type="chain" id="PRO_5005450947" evidence="1">
    <location>
        <begin position="27"/>
        <end position="75"/>
    </location>
</feature>
<proteinExistence type="evidence at transcript level"/>
<keyword evidence="2" id="KW-0407">Ion channel</keyword>
<dbReference type="AlphaFoldDB" id="A0A0K0LBX9"/>
<evidence type="ECO:0000313" key="2">
    <source>
        <dbReference type="EMBL" id="AIX87662.1"/>
    </source>
</evidence>
<evidence type="ECO:0000256" key="1">
    <source>
        <dbReference type="SAM" id="SignalP"/>
    </source>
</evidence>
<keyword evidence="1" id="KW-0732">Signal</keyword>
<name>A0A0K0LBX9_9SCOR</name>
<dbReference type="EMBL" id="KJ787374">
    <property type="protein sequence ID" value="AIX87662.1"/>
    <property type="molecule type" value="mRNA"/>
</dbReference>
<dbReference type="GO" id="GO:0034220">
    <property type="term" value="P:monoatomic ion transmembrane transport"/>
    <property type="evidence" value="ECO:0007669"/>
    <property type="project" value="UniProtKB-KW"/>
</dbReference>
<protein>
    <submittedName>
        <fullName evidence="2">Potassium channel blocker AbTx17</fullName>
    </submittedName>
</protein>